<gene>
    <name evidence="3" type="ORF">SAMN04490248_11878</name>
</gene>
<feature type="signal peptide" evidence="1">
    <location>
        <begin position="1"/>
        <end position="33"/>
    </location>
</feature>
<keyword evidence="4" id="KW-1185">Reference proteome</keyword>
<dbReference type="STRING" id="569882.SAMN04490248_11878"/>
<evidence type="ECO:0000313" key="3">
    <source>
        <dbReference type="EMBL" id="SEO99114.1"/>
    </source>
</evidence>
<dbReference type="OrthoDB" id="7745857at2"/>
<sequence length="127" mass="13592">MTPRKTLAAVTTALGLAVTAAPMVALTAQGAAAQSQEAYSAEKLDAFTNALLDVAELRQKYTNQLQGTEGQEQQDAIVAEANAEIEKTIENADNITVDEYVEIAQAVGEDEDLQARVTKRIEARGQQ</sequence>
<evidence type="ECO:0000313" key="4">
    <source>
        <dbReference type="Proteomes" id="UP000198893"/>
    </source>
</evidence>
<proteinExistence type="predicted"/>
<name>A0A1H8U8E5_9RHOB</name>
<dbReference type="RefSeq" id="WP_093119472.1">
    <property type="nucleotide sequence ID" value="NZ_FODS01000018.1"/>
</dbReference>
<dbReference type="EMBL" id="FODS01000018">
    <property type="protein sequence ID" value="SEO99114.1"/>
    <property type="molecule type" value="Genomic_DNA"/>
</dbReference>
<reference evidence="3 4" key="1">
    <citation type="submission" date="2016-10" db="EMBL/GenBank/DDBJ databases">
        <authorList>
            <person name="de Groot N.N."/>
        </authorList>
    </citation>
    <scope>NUCLEOTIDE SEQUENCE [LARGE SCALE GENOMIC DNA]</scope>
    <source>
        <strain evidence="3 4">DSM 27842</strain>
    </source>
</reference>
<dbReference type="Proteomes" id="UP000198893">
    <property type="component" value="Unassembled WGS sequence"/>
</dbReference>
<feature type="chain" id="PRO_5011548439" description="DUF4168 domain-containing protein" evidence="1">
    <location>
        <begin position="34"/>
        <end position="127"/>
    </location>
</feature>
<accession>A0A1H8U8E5</accession>
<dbReference type="InterPro" id="IPR025433">
    <property type="entry name" value="DUF4168"/>
</dbReference>
<dbReference type="AlphaFoldDB" id="A0A1H8U8E5"/>
<keyword evidence="1" id="KW-0732">Signal</keyword>
<evidence type="ECO:0000259" key="2">
    <source>
        <dbReference type="Pfam" id="PF13767"/>
    </source>
</evidence>
<organism evidence="3 4">
    <name type="scientific">Salinihabitans flavidus</name>
    <dbReference type="NCBI Taxonomy" id="569882"/>
    <lineage>
        <taxon>Bacteria</taxon>
        <taxon>Pseudomonadati</taxon>
        <taxon>Pseudomonadota</taxon>
        <taxon>Alphaproteobacteria</taxon>
        <taxon>Rhodobacterales</taxon>
        <taxon>Roseobacteraceae</taxon>
        <taxon>Salinihabitans</taxon>
    </lineage>
</organism>
<dbReference type="Pfam" id="PF13767">
    <property type="entry name" value="DUF4168"/>
    <property type="match status" value="1"/>
</dbReference>
<protein>
    <recommendedName>
        <fullName evidence="2">DUF4168 domain-containing protein</fullName>
    </recommendedName>
</protein>
<feature type="domain" description="DUF4168" evidence="2">
    <location>
        <begin position="40"/>
        <end position="117"/>
    </location>
</feature>
<evidence type="ECO:0000256" key="1">
    <source>
        <dbReference type="SAM" id="SignalP"/>
    </source>
</evidence>